<dbReference type="PANTHER" id="PTHR45669:SF12">
    <property type="entry name" value="EMB|CAB85507.1"/>
    <property type="match status" value="1"/>
</dbReference>
<dbReference type="Proteomes" id="UP000289340">
    <property type="component" value="Chromosome 19"/>
</dbReference>
<protein>
    <recommendedName>
        <fullName evidence="1">Glutaredoxin domain-containing protein</fullName>
    </recommendedName>
</protein>
<dbReference type="EMBL" id="QZWG01000019">
    <property type="protein sequence ID" value="RZB48743.1"/>
    <property type="molecule type" value="Genomic_DNA"/>
</dbReference>
<dbReference type="Pfam" id="PF23733">
    <property type="entry name" value="GRXCR1-2_C"/>
    <property type="match status" value="1"/>
</dbReference>
<evidence type="ECO:0000259" key="1">
    <source>
        <dbReference type="Pfam" id="PF00462"/>
    </source>
</evidence>
<accession>A0A445FIX2</accession>
<dbReference type="Gene3D" id="3.40.30.10">
    <property type="entry name" value="Glutaredoxin"/>
    <property type="match status" value="1"/>
</dbReference>
<reference evidence="2 3" key="1">
    <citation type="submission" date="2018-09" db="EMBL/GenBank/DDBJ databases">
        <title>A high-quality reference genome of wild soybean provides a powerful tool to mine soybean genomes.</title>
        <authorList>
            <person name="Xie M."/>
            <person name="Chung C.Y.L."/>
            <person name="Li M.-W."/>
            <person name="Wong F.-L."/>
            <person name="Chan T.-F."/>
            <person name="Lam H.-M."/>
        </authorList>
    </citation>
    <scope>NUCLEOTIDE SEQUENCE [LARGE SCALE GENOMIC DNA]</scope>
    <source>
        <strain evidence="3">cv. W05</strain>
        <tissue evidence="2">Hypocotyl of etiolated seedlings</tissue>
    </source>
</reference>
<proteinExistence type="predicted"/>
<dbReference type="FunFam" id="2.40.33.10:FF:000004">
    <property type="entry name" value="Pyruvate kinase"/>
    <property type="match status" value="1"/>
</dbReference>
<dbReference type="InterPro" id="IPR036249">
    <property type="entry name" value="Thioredoxin-like_sf"/>
</dbReference>
<name>A0A445FIX2_GLYSO</name>
<evidence type="ECO:0000313" key="2">
    <source>
        <dbReference type="EMBL" id="RZB48743.1"/>
    </source>
</evidence>
<dbReference type="SUPFAM" id="SSF52833">
    <property type="entry name" value="Thioredoxin-like"/>
    <property type="match status" value="1"/>
</dbReference>
<organism evidence="2 3">
    <name type="scientific">Glycine soja</name>
    <name type="common">Wild soybean</name>
    <dbReference type="NCBI Taxonomy" id="3848"/>
    <lineage>
        <taxon>Eukaryota</taxon>
        <taxon>Viridiplantae</taxon>
        <taxon>Streptophyta</taxon>
        <taxon>Embryophyta</taxon>
        <taxon>Tracheophyta</taxon>
        <taxon>Spermatophyta</taxon>
        <taxon>Magnoliopsida</taxon>
        <taxon>eudicotyledons</taxon>
        <taxon>Gunneridae</taxon>
        <taxon>Pentapetalae</taxon>
        <taxon>rosids</taxon>
        <taxon>fabids</taxon>
        <taxon>Fabales</taxon>
        <taxon>Fabaceae</taxon>
        <taxon>Papilionoideae</taxon>
        <taxon>50 kb inversion clade</taxon>
        <taxon>NPAAA clade</taxon>
        <taxon>indigoferoid/millettioid clade</taxon>
        <taxon>Phaseoleae</taxon>
        <taxon>Glycine</taxon>
        <taxon>Glycine subgen. Soja</taxon>
    </lineage>
</organism>
<evidence type="ECO:0000313" key="3">
    <source>
        <dbReference type="Proteomes" id="UP000289340"/>
    </source>
</evidence>
<dbReference type="AlphaFoldDB" id="A0A445FIX2"/>
<dbReference type="CDD" id="cd03031">
    <property type="entry name" value="GRX_GRX_like"/>
    <property type="match status" value="1"/>
</dbReference>
<sequence length="663" mass="74711">MGCVSSKHIKKDLKQEEVIATNGGSYVNHVVSLTSSTYGALMLDKEKEQHQLQLPVEESKTSPPRIREEPEVINAWELMEGLEEGVPISNNPMKIPKSTPFLRGFISTDPKPKTKTTPFKFLNQLGSPKSLRKFTGKENKIEVQVHHNAGVRRLDYNFSPKGILKPSNFCSPLNGSPIRARRNSFGSDTKRRSPSPLFDPELLASYEKELSQEEEQIKRMVWATPKTRRVRKSLDSQTFIKTFEEKLPPGGENCVVIYTTTLRGIRKTFEECNKVRSIIESYCVHVLERDVSMDSRFKEELRKLMGTEQVKVPVVFVKGRFVGGAEEVVKLEEEGKLGVLFEGIPPKALGECEGCGGVRFVMCVECNGSCKVLDEDRKKTLRCGQSTKKFKLIPPGYAESITPYCVLLVTYQGFGYDHATNDYKVQPKLSKLDRTWCGLINVNARNFVCFGFIRVKESWTKTLQCWSLPWVDTPIGVRLEEGDMHPIGVGKKGNIFFRKNDGELVSFDLSSLKIEELGIKGKLHCCQTAGNSWCRDAGFNKSEKWISLQADGQVVLTPDRGQEASSQILPINFDGLAKSIKKGDTNFIGQYLLTGSETTSVLLEQLPVGDFVLKTSLVALDKVNRAGYKEAQFVIGILDVWNTRGQLEQTYYSNDYRIMYCRR</sequence>
<feature type="domain" description="Glutaredoxin" evidence="1">
    <location>
        <begin position="255"/>
        <end position="322"/>
    </location>
</feature>
<dbReference type="Pfam" id="PF00462">
    <property type="entry name" value="Glutaredoxin"/>
    <property type="match status" value="1"/>
</dbReference>
<dbReference type="PROSITE" id="PS51354">
    <property type="entry name" value="GLUTAREDOXIN_2"/>
    <property type="match status" value="1"/>
</dbReference>
<dbReference type="InterPro" id="IPR002109">
    <property type="entry name" value="Glutaredoxin"/>
</dbReference>
<comment type="caution">
    <text evidence="2">The sequence shown here is derived from an EMBL/GenBank/DDBJ whole genome shotgun (WGS) entry which is preliminary data.</text>
</comment>
<gene>
    <name evidence="2" type="ORF">D0Y65_051980</name>
</gene>
<keyword evidence="3" id="KW-1185">Reference proteome</keyword>
<dbReference type="PANTHER" id="PTHR45669">
    <property type="entry name" value="GLUTAREDOXIN DOMAIN-CONTAINING CYSTEINE-RICH PROTEIN CG12206-RELATED"/>
    <property type="match status" value="1"/>
</dbReference>